<dbReference type="Proteomes" id="UP001221898">
    <property type="component" value="Unassembled WGS sequence"/>
</dbReference>
<dbReference type="EMBL" id="JAINUG010000097">
    <property type="protein sequence ID" value="KAJ8397491.1"/>
    <property type="molecule type" value="Genomic_DNA"/>
</dbReference>
<keyword evidence="3" id="KW-1185">Reference proteome</keyword>
<feature type="region of interest" description="Disordered" evidence="1">
    <location>
        <begin position="49"/>
        <end position="79"/>
    </location>
</feature>
<proteinExistence type="predicted"/>
<accession>A0AAD7S9Z1</accession>
<comment type="caution">
    <text evidence="2">The sequence shown here is derived from an EMBL/GenBank/DDBJ whole genome shotgun (WGS) entry which is preliminary data.</text>
</comment>
<sequence>MALSGLASTHSSHFLAEALIQSGIQGRHGQSSQSAPSCILSPALELKHEHAPNIAAPSGPRQRRDRWHQGSQCSLPHSDQSPLLWREPYSHILNWKHRKDAGREL</sequence>
<feature type="compositionally biased region" description="Polar residues" evidence="1">
    <location>
        <begin position="69"/>
        <end position="79"/>
    </location>
</feature>
<protein>
    <submittedName>
        <fullName evidence="2">Uncharacterized protein</fullName>
    </submittedName>
</protein>
<evidence type="ECO:0000313" key="2">
    <source>
        <dbReference type="EMBL" id="KAJ8397491.1"/>
    </source>
</evidence>
<evidence type="ECO:0000256" key="1">
    <source>
        <dbReference type="SAM" id="MobiDB-lite"/>
    </source>
</evidence>
<gene>
    <name evidence="2" type="ORF">AAFF_G00437670</name>
</gene>
<name>A0AAD7S9Z1_9TELE</name>
<evidence type="ECO:0000313" key="3">
    <source>
        <dbReference type="Proteomes" id="UP001221898"/>
    </source>
</evidence>
<organism evidence="2 3">
    <name type="scientific">Aldrovandia affinis</name>
    <dbReference type="NCBI Taxonomy" id="143900"/>
    <lineage>
        <taxon>Eukaryota</taxon>
        <taxon>Metazoa</taxon>
        <taxon>Chordata</taxon>
        <taxon>Craniata</taxon>
        <taxon>Vertebrata</taxon>
        <taxon>Euteleostomi</taxon>
        <taxon>Actinopterygii</taxon>
        <taxon>Neopterygii</taxon>
        <taxon>Teleostei</taxon>
        <taxon>Notacanthiformes</taxon>
        <taxon>Halosauridae</taxon>
        <taxon>Aldrovandia</taxon>
    </lineage>
</organism>
<reference evidence="2" key="1">
    <citation type="journal article" date="2023" name="Science">
        <title>Genome structures resolve the early diversification of teleost fishes.</title>
        <authorList>
            <person name="Parey E."/>
            <person name="Louis A."/>
            <person name="Montfort J."/>
            <person name="Bouchez O."/>
            <person name="Roques C."/>
            <person name="Iampietro C."/>
            <person name="Lluch J."/>
            <person name="Castinel A."/>
            <person name="Donnadieu C."/>
            <person name="Desvignes T."/>
            <person name="Floi Bucao C."/>
            <person name="Jouanno E."/>
            <person name="Wen M."/>
            <person name="Mejri S."/>
            <person name="Dirks R."/>
            <person name="Jansen H."/>
            <person name="Henkel C."/>
            <person name="Chen W.J."/>
            <person name="Zahm M."/>
            <person name="Cabau C."/>
            <person name="Klopp C."/>
            <person name="Thompson A.W."/>
            <person name="Robinson-Rechavi M."/>
            <person name="Braasch I."/>
            <person name="Lecointre G."/>
            <person name="Bobe J."/>
            <person name="Postlethwait J.H."/>
            <person name="Berthelot C."/>
            <person name="Roest Crollius H."/>
            <person name="Guiguen Y."/>
        </authorList>
    </citation>
    <scope>NUCLEOTIDE SEQUENCE</scope>
    <source>
        <strain evidence="2">NC1722</strain>
    </source>
</reference>
<dbReference type="AlphaFoldDB" id="A0AAD7S9Z1"/>